<feature type="region of interest" description="Disordered" evidence="1">
    <location>
        <begin position="1"/>
        <end position="34"/>
    </location>
</feature>
<feature type="compositionally biased region" description="Basic and acidic residues" evidence="1">
    <location>
        <begin position="1"/>
        <end position="25"/>
    </location>
</feature>
<name>A0ABX0G8P1_9RHOB</name>
<evidence type="ECO:0000313" key="3">
    <source>
        <dbReference type="Proteomes" id="UP001515660"/>
    </source>
</evidence>
<dbReference type="RefSeq" id="WP_166403612.1">
    <property type="nucleotide sequence ID" value="NZ_JAANHS010000009.1"/>
</dbReference>
<gene>
    <name evidence="2" type="ORF">G8O29_12705</name>
</gene>
<proteinExistence type="predicted"/>
<dbReference type="Proteomes" id="UP001515660">
    <property type="component" value="Unassembled WGS sequence"/>
</dbReference>
<comment type="caution">
    <text evidence="2">The sequence shown here is derived from an EMBL/GenBank/DDBJ whole genome shotgun (WGS) entry which is preliminary data.</text>
</comment>
<sequence length="110" mass="11602">MAAPHPERRASRSSGRDPDRERERQGGPGGCTNAPCRVLIGFGFAIDGQDETGAATNLPPGFVAVSPAGIDDRRVDDPRVLVALAASAPGQVARFAACRRSLAERHPERS</sequence>
<keyword evidence="3" id="KW-1185">Reference proteome</keyword>
<organism evidence="2 3">
    <name type="scientific">Rhodobacter calidifons</name>
    <dbReference type="NCBI Taxonomy" id="2715277"/>
    <lineage>
        <taxon>Bacteria</taxon>
        <taxon>Pseudomonadati</taxon>
        <taxon>Pseudomonadota</taxon>
        <taxon>Alphaproteobacteria</taxon>
        <taxon>Rhodobacterales</taxon>
        <taxon>Rhodobacter group</taxon>
        <taxon>Rhodobacter</taxon>
    </lineage>
</organism>
<accession>A0ABX0G8P1</accession>
<protein>
    <submittedName>
        <fullName evidence="2">Uncharacterized protein</fullName>
    </submittedName>
</protein>
<evidence type="ECO:0000256" key="1">
    <source>
        <dbReference type="SAM" id="MobiDB-lite"/>
    </source>
</evidence>
<dbReference type="EMBL" id="JAANHS010000009">
    <property type="protein sequence ID" value="NHB77591.1"/>
    <property type="molecule type" value="Genomic_DNA"/>
</dbReference>
<evidence type="ECO:0000313" key="2">
    <source>
        <dbReference type="EMBL" id="NHB77591.1"/>
    </source>
</evidence>
<reference evidence="2 3" key="1">
    <citation type="journal article" date="2022" name="Microorganisms">
        <title>Genome Sequence and Characterization of a Xanthorhodopsin-Containing, Aerobic Anoxygenic Phototrophic Rhodobacter Species, Isolated from Mesophilic Conditions at Yellowstone National Park.</title>
        <authorList>
            <person name="Kyndt J.A."/>
            <person name="Robertson S."/>
            <person name="Shoffstall I.B."/>
            <person name="Ramaley R.F."/>
            <person name="Meyer T.E."/>
        </authorList>
    </citation>
    <scope>NUCLEOTIDE SEQUENCE [LARGE SCALE GENOMIC DNA]</scope>
    <source>
        <strain evidence="2 3">M37P</strain>
    </source>
</reference>